<dbReference type="GeneID" id="64701535"/>
<feature type="chain" id="PRO_5040209307" description="Exportin-T C-terminal domain-containing protein" evidence="1">
    <location>
        <begin position="26"/>
        <end position="116"/>
    </location>
</feature>
<dbReference type="Gene3D" id="1.25.10.10">
    <property type="entry name" value="Leucine-rich Repeat Variant"/>
    <property type="match status" value="1"/>
</dbReference>
<protein>
    <recommendedName>
        <fullName evidence="2">Exportin-T C-terminal domain-containing protein</fullName>
    </recommendedName>
</protein>
<dbReference type="AlphaFoldDB" id="A0A9P7ESZ9"/>
<feature type="domain" description="Exportin-T C-terminal" evidence="2">
    <location>
        <begin position="67"/>
        <end position="114"/>
    </location>
</feature>
<reference evidence="3" key="1">
    <citation type="journal article" date="2020" name="New Phytol.">
        <title>Comparative genomics reveals dynamic genome evolution in host specialist ectomycorrhizal fungi.</title>
        <authorList>
            <person name="Lofgren L.A."/>
            <person name="Nguyen N.H."/>
            <person name="Vilgalys R."/>
            <person name="Ruytinx J."/>
            <person name="Liao H.L."/>
            <person name="Branco S."/>
            <person name="Kuo A."/>
            <person name="LaButti K."/>
            <person name="Lipzen A."/>
            <person name="Andreopoulos W."/>
            <person name="Pangilinan J."/>
            <person name="Riley R."/>
            <person name="Hundley H."/>
            <person name="Na H."/>
            <person name="Barry K."/>
            <person name="Grigoriev I.V."/>
            <person name="Stajich J.E."/>
            <person name="Kennedy P.G."/>
        </authorList>
    </citation>
    <scope>NUCLEOTIDE SEQUENCE</scope>
    <source>
        <strain evidence="3">FC423</strain>
    </source>
</reference>
<evidence type="ECO:0000256" key="1">
    <source>
        <dbReference type="SAM" id="SignalP"/>
    </source>
</evidence>
<dbReference type="RefSeq" id="XP_041285271.1">
    <property type="nucleotide sequence ID" value="XM_041439276.1"/>
</dbReference>
<name>A0A9P7ESZ9_9AGAM</name>
<dbReference type="InterPro" id="IPR011989">
    <property type="entry name" value="ARM-like"/>
</dbReference>
<proteinExistence type="predicted"/>
<keyword evidence="1" id="KW-0732">Signal</keyword>
<gene>
    <name evidence="3" type="ORF">F5147DRAFT_727698</name>
</gene>
<keyword evidence="4" id="KW-1185">Reference proteome</keyword>
<organism evidence="3 4">
    <name type="scientific">Suillus discolor</name>
    <dbReference type="NCBI Taxonomy" id="1912936"/>
    <lineage>
        <taxon>Eukaryota</taxon>
        <taxon>Fungi</taxon>
        <taxon>Dikarya</taxon>
        <taxon>Basidiomycota</taxon>
        <taxon>Agaricomycotina</taxon>
        <taxon>Agaricomycetes</taxon>
        <taxon>Agaricomycetidae</taxon>
        <taxon>Boletales</taxon>
        <taxon>Suillineae</taxon>
        <taxon>Suillaceae</taxon>
        <taxon>Suillus</taxon>
    </lineage>
</organism>
<dbReference type="EMBL" id="JABBWM010000130">
    <property type="protein sequence ID" value="KAG2087616.1"/>
    <property type="molecule type" value="Genomic_DNA"/>
</dbReference>
<dbReference type="Pfam" id="PF19282">
    <property type="entry name" value="Exportin-T"/>
    <property type="match status" value="1"/>
</dbReference>
<comment type="caution">
    <text evidence="3">The sequence shown here is derived from an EMBL/GenBank/DDBJ whole genome shotgun (WGS) entry which is preliminary data.</text>
</comment>
<dbReference type="Proteomes" id="UP000823399">
    <property type="component" value="Unassembled WGS sequence"/>
</dbReference>
<dbReference type="InterPro" id="IPR045546">
    <property type="entry name" value="Exportin-T_C"/>
</dbReference>
<evidence type="ECO:0000313" key="3">
    <source>
        <dbReference type="EMBL" id="KAG2087616.1"/>
    </source>
</evidence>
<evidence type="ECO:0000313" key="4">
    <source>
        <dbReference type="Proteomes" id="UP000823399"/>
    </source>
</evidence>
<dbReference type="OrthoDB" id="26399at2759"/>
<feature type="signal peptide" evidence="1">
    <location>
        <begin position="1"/>
        <end position="25"/>
    </location>
</feature>
<accession>A0A9P7ESZ9</accession>
<evidence type="ECO:0000259" key="2">
    <source>
        <dbReference type="Pfam" id="PF19282"/>
    </source>
</evidence>
<sequence>MCQSTNQYLPVVAFLWISALPPCLSLRAGYPRCKRNFVRKKSSRSRMLSWRMLGRWVGRGSPHGETLLALGQSGVSAFPHRVVVMQFFETMARYGDFFKICKECIVPTLEAIVDTR</sequence>